<evidence type="ECO:0000256" key="2">
    <source>
        <dbReference type="ARBA" id="ARBA00022694"/>
    </source>
</evidence>
<evidence type="ECO:0000313" key="9">
    <source>
        <dbReference type="Proteomes" id="UP000626092"/>
    </source>
</evidence>
<keyword evidence="2" id="KW-0819">tRNA processing</keyword>
<gene>
    <name evidence="8" type="ORF">RHSIM_Rhsim01G0241600</name>
</gene>
<dbReference type="GO" id="GO:1990481">
    <property type="term" value="P:mRNA pseudouridine synthesis"/>
    <property type="evidence" value="ECO:0007669"/>
    <property type="project" value="TreeGrafter"/>
</dbReference>
<dbReference type="InterPro" id="IPR001406">
    <property type="entry name" value="PsdUridine_synth_TruA"/>
</dbReference>
<accession>A0A834LYS2</accession>
<dbReference type="Gene3D" id="3.30.70.580">
    <property type="entry name" value="Pseudouridine synthase I, catalytic domain, N-terminal subdomain"/>
    <property type="match status" value="1"/>
</dbReference>
<evidence type="ECO:0000256" key="4">
    <source>
        <dbReference type="PIRSR" id="PIRSR641708-1"/>
    </source>
</evidence>
<name>A0A834LYS2_RHOSS</name>
<dbReference type="InterPro" id="IPR041708">
    <property type="entry name" value="PUS1/PUS2-like"/>
</dbReference>
<evidence type="ECO:0000256" key="6">
    <source>
        <dbReference type="SAM" id="MobiDB-lite"/>
    </source>
</evidence>
<sequence length="675" mass="76039">MAAVSYLRFSLSKLSPISASILRFSNPIYFSSSASSPPTAAQSSPPPPPPLHHANHHVGGDKWEPFRKKKVVMRVGYVGTDYRGRFPLLYLHLIAYIYSSQTAAAKSCTLTVQSLLKNGLDSYGLSFPMASYCGWNFTKALRIFCNVAVEGELENAIFKAGGIRDSNFGNLHKIGWARSSRTDKGVSRLKSLHVHSLATMISLKMEVPENAWKENPNGIALANYVNAHLPNNVKVFSILPSQRSFDARRECNIRKYSYLLPAEIIGIKNNFTPSEIDYHLSDFNRVLNTFEGEHPFHNYTIRSKYRKRNSAKQLSIEDGKARCSESDQSDGEETLGADDMAAMDVHGNDIGISRPIASDKHPVQSNDEHGNSLKDHETVLAVRARWLHAPDEKDRLSASHFRKILRCSCGKLEQFVGMNYVEISIFGESFMLHQIRKMVGTAVAVKRKLLPRDVLKLSLAKFARIILPLAPSEVLVLRGNNFVLRNRPGNVTRPEMLSLVESEEILKVVDEFYNSVMLPQVSQFLDPSKSPWKGWIETLDANTSIKEAELDEIRKAWELCYEKFWSGNGACITAADSAEFWAFRCVQSEKKVYDDFMPECLQEATDSVYKGFTRTSIVKKNNPLVILKHRLLTDLCSSYQASLFPTEAAQVVVFFLLIKEVRDCIVKYINKCMSN</sequence>
<dbReference type="GO" id="GO:0009982">
    <property type="term" value="F:pseudouridine synthase activity"/>
    <property type="evidence" value="ECO:0007669"/>
    <property type="project" value="InterPro"/>
</dbReference>
<feature type="active site" description="Nucleophile" evidence="4">
    <location>
        <position position="183"/>
    </location>
</feature>
<dbReference type="Gene3D" id="3.30.70.660">
    <property type="entry name" value="Pseudouridine synthase I, catalytic domain, C-terminal subdomain"/>
    <property type="match status" value="2"/>
</dbReference>
<evidence type="ECO:0000256" key="1">
    <source>
        <dbReference type="ARBA" id="ARBA00009375"/>
    </source>
</evidence>
<dbReference type="GO" id="GO:0031119">
    <property type="term" value="P:tRNA pseudouridine synthesis"/>
    <property type="evidence" value="ECO:0007669"/>
    <property type="project" value="InterPro"/>
</dbReference>
<feature type="domain" description="Pseudouridine synthase I TruA alpha/beta" evidence="7">
    <location>
        <begin position="397"/>
        <end position="463"/>
    </location>
</feature>
<dbReference type="GO" id="GO:0003723">
    <property type="term" value="F:RNA binding"/>
    <property type="evidence" value="ECO:0007669"/>
    <property type="project" value="InterPro"/>
</dbReference>
<proteinExistence type="inferred from homology"/>
<keyword evidence="3" id="KW-0413">Isomerase</keyword>
<evidence type="ECO:0000259" key="7">
    <source>
        <dbReference type="Pfam" id="PF01416"/>
    </source>
</evidence>
<dbReference type="PANTHER" id="PTHR11142:SF9">
    <property type="entry name" value="TRNA PSEUDOURIDINE SYNTHASE-RELATED"/>
    <property type="match status" value="1"/>
</dbReference>
<evidence type="ECO:0000256" key="5">
    <source>
        <dbReference type="PIRSR" id="PIRSR641708-2"/>
    </source>
</evidence>
<dbReference type="Proteomes" id="UP000626092">
    <property type="component" value="Unassembled WGS sequence"/>
</dbReference>
<comment type="caution">
    <text evidence="8">The sequence shown here is derived from an EMBL/GenBank/DDBJ whole genome shotgun (WGS) entry which is preliminary data.</text>
</comment>
<dbReference type="InterPro" id="IPR020103">
    <property type="entry name" value="PsdUridine_synth_cat_dom_sf"/>
</dbReference>
<dbReference type="InterPro" id="IPR020094">
    <property type="entry name" value="TruA/RsuA/RluB/E/F_N"/>
</dbReference>
<dbReference type="PANTHER" id="PTHR11142">
    <property type="entry name" value="PSEUDOURIDYLATE SYNTHASE"/>
    <property type="match status" value="1"/>
</dbReference>
<protein>
    <recommendedName>
        <fullName evidence="7">Pseudouridine synthase I TruA alpha/beta domain-containing protein</fullName>
    </recommendedName>
</protein>
<keyword evidence="9" id="KW-1185">Reference proteome</keyword>
<reference evidence="8" key="1">
    <citation type="submission" date="2019-11" db="EMBL/GenBank/DDBJ databases">
        <authorList>
            <person name="Liu Y."/>
            <person name="Hou J."/>
            <person name="Li T.-Q."/>
            <person name="Guan C.-H."/>
            <person name="Wu X."/>
            <person name="Wu H.-Z."/>
            <person name="Ling F."/>
            <person name="Zhang R."/>
            <person name="Shi X.-G."/>
            <person name="Ren J.-P."/>
            <person name="Chen E.-F."/>
            <person name="Sun J.-M."/>
        </authorList>
    </citation>
    <scope>NUCLEOTIDE SEQUENCE</scope>
    <source>
        <strain evidence="8">Adult_tree_wgs_1</strain>
        <tissue evidence="8">Leaves</tissue>
    </source>
</reference>
<dbReference type="EMBL" id="WJXA01000001">
    <property type="protein sequence ID" value="KAF7153135.1"/>
    <property type="molecule type" value="Genomic_DNA"/>
</dbReference>
<dbReference type="GO" id="GO:0005634">
    <property type="term" value="C:nucleus"/>
    <property type="evidence" value="ECO:0007669"/>
    <property type="project" value="TreeGrafter"/>
</dbReference>
<dbReference type="CDD" id="cd02568">
    <property type="entry name" value="PseudoU_synth_PUS1_PUS2"/>
    <property type="match status" value="1"/>
</dbReference>
<feature type="region of interest" description="Disordered" evidence="6">
    <location>
        <begin position="35"/>
        <end position="61"/>
    </location>
</feature>
<dbReference type="SUPFAM" id="SSF55120">
    <property type="entry name" value="Pseudouridine synthase"/>
    <property type="match status" value="2"/>
</dbReference>
<dbReference type="InterPro" id="IPR020095">
    <property type="entry name" value="PsdUridine_synth_TruA_C"/>
</dbReference>
<organism evidence="8 9">
    <name type="scientific">Rhododendron simsii</name>
    <name type="common">Sims's rhododendron</name>
    <dbReference type="NCBI Taxonomy" id="118357"/>
    <lineage>
        <taxon>Eukaryota</taxon>
        <taxon>Viridiplantae</taxon>
        <taxon>Streptophyta</taxon>
        <taxon>Embryophyta</taxon>
        <taxon>Tracheophyta</taxon>
        <taxon>Spermatophyta</taxon>
        <taxon>Magnoliopsida</taxon>
        <taxon>eudicotyledons</taxon>
        <taxon>Gunneridae</taxon>
        <taxon>Pentapetalae</taxon>
        <taxon>asterids</taxon>
        <taxon>Ericales</taxon>
        <taxon>Ericaceae</taxon>
        <taxon>Ericoideae</taxon>
        <taxon>Rhodoreae</taxon>
        <taxon>Rhododendron</taxon>
    </lineage>
</organism>
<evidence type="ECO:0000256" key="3">
    <source>
        <dbReference type="ARBA" id="ARBA00023235"/>
    </source>
</evidence>
<dbReference type="OrthoDB" id="10256309at2759"/>
<evidence type="ECO:0000313" key="8">
    <source>
        <dbReference type="EMBL" id="KAF7153135.1"/>
    </source>
</evidence>
<dbReference type="AlphaFoldDB" id="A0A834LYS2"/>
<feature type="binding site" evidence="5">
    <location>
        <position position="256"/>
    </location>
    <ligand>
        <name>substrate</name>
    </ligand>
</feature>
<dbReference type="Pfam" id="PF01416">
    <property type="entry name" value="PseudoU_synth_1"/>
    <property type="match status" value="1"/>
</dbReference>
<comment type="similarity">
    <text evidence="1">Belongs to the tRNA pseudouridine synthase TruA family.</text>
</comment>
<dbReference type="InterPro" id="IPR020097">
    <property type="entry name" value="PsdUridine_synth_TruA_a/b_dom"/>
</dbReference>